<accession>A0ABS3DFQ8</accession>
<organism evidence="1 2">
    <name type="scientific">Corallococcus macrosporus</name>
    <dbReference type="NCBI Taxonomy" id="35"/>
    <lineage>
        <taxon>Bacteria</taxon>
        <taxon>Pseudomonadati</taxon>
        <taxon>Myxococcota</taxon>
        <taxon>Myxococcia</taxon>
        <taxon>Myxococcales</taxon>
        <taxon>Cystobacterineae</taxon>
        <taxon>Myxococcaceae</taxon>
        <taxon>Corallococcus</taxon>
    </lineage>
</organism>
<gene>
    <name evidence="1" type="ORF">JYK02_21845</name>
</gene>
<dbReference type="Proteomes" id="UP000664052">
    <property type="component" value="Unassembled WGS sequence"/>
</dbReference>
<evidence type="ECO:0000313" key="1">
    <source>
        <dbReference type="EMBL" id="MBN8230159.1"/>
    </source>
</evidence>
<dbReference type="EMBL" id="JAFIMU010000007">
    <property type="protein sequence ID" value="MBN8230159.1"/>
    <property type="molecule type" value="Genomic_DNA"/>
</dbReference>
<sequence>MPSLSCSRASGLAAALLCLSACGDGPDVYALSFSLHSNRVRAAREPLPDPEYFLESADGLTFHVDSAFVTLFDVRLELPPGIRCADYRDALSPVMGCEDAAEGRPGRLTVAGPLDLDLRRGLTLRGGGLPIPPGVYPRIEARLEPGTSTEPSFRSRSSFTWQGRPRVLEVDFQSDAVLRFEPRGPLDFASAGDGSGLQGWLLVDSWLAETPVAACLESGDLTFSGDLLRLETGQGACAGAAERLRGDIEASGVMGLTPRP</sequence>
<name>A0ABS3DFQ8_9BACT</name>
<reference evidence="1 2" key="1">
    <citation type="submission" date="2021-02" db="EMBL/GenBank/DDBJ databases">
        <title>De Novo genome assembly of isolated myxobacteria.</title>
        <authorList>
            <person name="Stevens D.C."/>
        </authorList>
    </citation>
    <scope>NUCLEOTIDE SEQUENCE [LARGE SCALE GENOMIC DNA]</scope>
    <source>
        <strain evidence="1 2">ATCC 29039</strain>
    </source>
</reference>
<protein>
    <recommendedName>
        <fullName evidence="3">Lipoprotein</fullName>
    </recommendedName>
</protein>
<evidence type="ECO:0000313" key="2">
    <source>
        <dbReference type="Proteomes" id="UP000664052"/>
    </source>
</evidence>
<dbReference type="RefSeq" id="WP_207053728.1">
    <property type="nucleotide sequence ID" value="NZ_JAFIMU010000007.1"/>
</dbReference>
<evidence type="ECO:0008006" key="3">
    <source>
        <dbReference type="Google" id="ProtNLM"/>
    </source>
</evidence>
<keyword evidence="2" id="KW-1185">Reference proteome</keyword>
<comment type="caution">
    <text evidence="1">The sequence shown here is derived from an EMBL/GenBank/DDBJ whole genome shotgun (WGS) entry which is preliminary data.</text>
</comment>
<proteinExistence type="predicted"/>